<dbReference type="EMBL" id="CP001899">
    <property type="protein sequence ID" value="ADC64634.1"/>
    <property type="molecule type" value="Genomic_DNA"/>
</dbReference>
<dbReference type="KEGG" id="fpl:Ferp_0460"/>
<organism evidence="1 2">
    <name type="scientific">Ferroglobus placidus (strain DSM 10642 / AEDII12DO)</name>
    <dbReference type="NCBI Taxonomy" id="589924"/>
    <lineage>
        <taxon>Archaea</taxon>
        <taxon>Methanobacteriati</taxon>
        <taxon>Methanobacteriota</taxon>
        <taxon>Archaeoglobi</taxon>
        <taxon>Archaeoglobales</taxon>
        <taxon>Archaeoglobaceae</taxon>
        <taxon>Ferroglobus</taxon>
    </lineage>
</organism>
<sequence length="36" mass="3902">MLWSVDAEWIRGMDGVARADGVVDEVKGLKNAGVEK</sequence>
<reference evidence="2" key="1">
    <citation type="submission" date="2010-02" db="EMBL/GenBank/DDBJ databases">
        <title>Complete sequence of Ferroglobus placidus DSM 10642.</title>
        <authorList>
            <consortium name="US DOE Joint Genome Institute"/>
            <person name="Lucas S."/>
            <person name="Copeland A."/>
            <person name="Lapidus A."/>
            <person name="Cheng J.-F."/>
            <person name="Bruce D."/>
            <person name="Goodwin L."/>
            <person name="Pitluck S."/>
            <person name="Saunders E."/>
            <person name="Brettin T."/>
            <person name="Detter J.C."/>
            <person name="Han C."/>
            <person name="Tapia R."/>
            <person name="Larimer F."/>
            <person name="Land M."/>
            <person name="Hauser L."/>
            <person name="Kyrpides N."/>
            <person name="Ivanova N."/>
            <person name="Holmes D."/>
            <person name="Lovley D."/>
            <person name="Kyrpides N."/>
            <person name="Anderson I.J."/>
            <person name="Woyke T."/>
        </authorList>
    </citation>
    <scope>NUCLEOTIDE SEQUENCE [LARGE SCALE GENOMIC DNA]</scope>
    <source>
        <strain evidence="2">DSM 10642 / AEDII12DO</strain>
    </source>
</reference>
<gene>
    <name evidence="1" type="ordered locus">Ferp_0460</name>
</gene>
<reference evidence="1 2" key="2">
    <citation type="journal article" date="2011" name="Stand. Genomic Sci.">
        <title>Complete genome sequence of Ferroglobus placidus AEDII12DO.</title>
        <authorList>
            <person name="Anderson I."/>
            <person name="Risso C."/>
            <person name="Holmes D."/>
            <person name="Lucas S."/>
            <person name="Copeland A."/>
            <person name="Lapidus A."/>
            <person name="Cheng J.F."/>
            <person name="Bruce D."/>
            <person name="Goodwin L."/>
            <person name="Pitluck S."/>
            <person name="Saunders E."/>
            <person name="Brettin T."/>
            <person name="Detter J.C."/>
            <person name="Han C."/>
            <person name="Tapia R."/>
            <person name="Larimer F."/>
            <person name="Land M."/>
            <person name="Hauser L."/>
            <person name="Woyke T."/>
            <person name="Lovley D."/>
            <person name="Kyrpides N."/>
            <person name="Ivanova N."/>
        </authorList>
    </citation>
    <scope>NUCLEOTIDE SEQUENCE [LARGE SCALE GENOMIC DNA]</scope>
    <source>
        <strain evidence="2">DSM 10642 / AEDII12DO</strain>
    </source>
</reference>
<accession>D3S301</accession>
<evidence type="ECO:0000313" key="1">
    <source>
        <dbReference type="EMBL" id="ADC64634.1"/>
    </source>
</evidence>
<proteinExistence type="predicted"/>
<name>D3S301_FERPA</name>
<keyword evidence="2" id="KW-1185">Reference proteome</keyword>
<dbReference type="PaxDb" id="589924-Ferp_0460"/>
<protein>
    <submittedName>
        <fullName evidence="1">Uncharacterized protein</fullName>
    </submittedName>
</protein>
<dbReference type="AlphaFoldDB" id="D3S301"/>
<dbReference type="Proteomes" id="UP000002613">
    <property type="component" value="Chromosome"/>
</dbReference>
<dbReference type="HOGENOM" id="CLU_3353815_0_0_2"/>
<evidence type="ECO:0000313" key="2">
    <source>
        <dbReference type="Proteomes" id="UP000002613"/>
    </source>
</evidence>